<accession>A0A1D3TXI5</accession>
<reference evidence="1 2" key="1">
    <citation type="submission" date="2016-09" db="EMBL/GenBank/DDBJ databases">
        <authorList>
            <person name="Capua I."/>
            <person name="De Benedictis P."/>
            <person name="Joannis T."/>
            <person name="Lombin L.H."/>
            <person name="Cattoli G."/>
        </authorList>
    </citation>
    <scope>NUCLEOTIDE SEQUENCE [LARGE SCALE GENOMIC DNA]</scope>
    <source>
        <strain evidence="1 2">GluBS11</strain>
    </source>
</reference>
<evidence type="ECO:0000313" key="1">
    <source>
        <dbReference type="EMBL" id="SCP99042.1"/>
    </source>
</evidence>
<dbReference type="Proteomes" id="UP000199315">
    <property type="component" value="Unassembled WGS sequence"/>
</dbReference>
<name>A0A1D3TXI5_9FIRM</name>
<keyword evidence="2" id="KW-1185">Reference proteome</keyword>
<proteinExistence type="predicted"/>
<protein>
    <submittedName>
        <fullName evidence="1">Uncharacterized protein</fullName>
    </submittedName>
</protein>
<dbReference type="AlphaFoldDB" id="A0A1D3TXI5"/>
<dbReference type="OrthoDB" id="1707432at2"/>
<gene>
    <name evidence="1" type="ORF">SAMN05421730_103119</name>
</gene>
<dbReference type="RefSeq" id="WP_091236306.1">
    <property type="nucleotide sequence ID" value="NZ_FMKA01000031.1"/>
</dbReference>
<dbReference type="EMBL" id="FMKA01000031">
    <property type="protein sequence ID" value="SCP99042.1"/>
    <property type="molecule type" value="Genomic_DNA"/>
</dbReference>
<dbReference type="STRING" id="1619234.SAMN05421730_103119"/>
<organism evidence="1 2">
    <name type="scientific">Anaerobium acetethylicum</name>
    <dbReference type="NCBI Taxonomy" id="1619234"/>
    <lineage>
        <taxon>Bacteria</taxon>
        <taxon>Bacillati</taxon>
        <taxon>Bacillota</taxon>
        <taxon>Clostridia</taxon>
        <taxon>Lachnospirales</taxon>
        <taxon>Lachnospiraceae</taxon>
        <taxon>Anaerobium</taxon>
    </lineage>
</organism>
<sequence>MSINHHDALSLEWIARGIYNSDRLAFGGMISADYFEVHPFDAAVISLAPFYHKNINNKDIKSFIEKYRKAFDQFGEQKNPDQLVSEYVRELEELVVELKQDNQIEAYARDSI</sequence>
<evidence type="ECO:0000313" key="2">
    <source>
        <dbReference type="Proteomes" id="UP000199315"/>
    </source>
</evidence>